<dbReference type="OrthoDB" id="182534at2"/>
<dbReference type="GO" id="GO:0003700">
    <property type="term" value="F:DNA-binding transcription factor activity"/>
    <property type="evidence" value="ECO:0007669"/>
    <property type="project" value="InterPro"/>
</dbReference>
<keyword evidence="3" id="KW-0804">Transcription</keyword>
<dbReference type="InterPro" id="IPR014710">
    <property type="entry name" value="RmlC-like_jellyroll"/>
</dbReference>
<accession>A0A5C4TAH9</accession>
<dbReference type="PROSITE" id="PS01124">
    <property type="entry name" value="HTH_ARAC_FAMILY_2"/>
    <property type="match status" value="1"/>
</dbReference>
<evidence type="ECO:0000313" key="5">
    <source>
        <dbReference type="EMBL" id="TNJ66063.1"/>
    </source>
</evidence>
<dbReference type="PROSITE" id="PS00041">
    <property type="entry name" value="HTH_ARAC_FAMILY_1"/>
    <property type="match status" value="1"/>
</dbReference>
<dbReference type="SMART" id="SM00342">
    <property type="entry name" value="HTH_ARAC"/>
    <property type="match status" value="1"/>
</dbReference>
<proteinExistence type="predicted"/>
<dbReference type="RefSeq" id="WP_139602373.1">
    <property type="nucleotide sequence ID" value="NZ_VDCQ01000013.1"/>
</dbReference>
<dbReference type="PANTHER" id="PTHR43280">
    <property type="entry name" value="ARAC-FAMILY TRANSCRIPTIONAL REGULATOR"/>
    <property type="match status" value="1"/>
</dbReference>
<comment type="caution">
    <text evidence="5">The sequence shown here is derived from an EMBL/GenBank/DDBJ whole genome shotgun (WGS) entry which is preliminary data.</text>
</comment>
<dbReference type="GO" id="GO:0043565">
    <property type="term" value="F:sequence-specific DNA binding"/>
    <property type="evidence" value="ECO:0007669"/>
    <property type="project" value="InterPro"/>
</dbReference>
<evidence type="ECO:0000313" key="6">
    <source>
        <dbReference type="Proteomes" id="UP000307943"/>
    </source>
</evidence>
<dbReference type="AlphaFoldDB" id="A0A5C4TAH9"/>
<dbReference type="InterPro" id="IPR018062">
    <property type="entry name" value="HTH_AraC-typ_CS"/>
</dbReference>
<dbReference type="Gene3D" id="1.10.10.60">
    <property type="entry name" value="Homeodomain-like"/>
    <property type="match status" value="2"/>
</dbReference>
<dbReference type="Gene3D" id="2.60.120.10">
    <property type="entry name" value="Jelly Rolls"/>
    <property type="match status" value="1"/>
</dbReference>
<evidence type="ECO:0000259" key="4">
    <source>
        <dbReference type="PROSITE" id="PS01124"/>
    </source>
</evidence>
<dbReference type="SUPFAM" id="SSF46689">
    <property type="entry name" value="Homeodomain-like"/>
    <property type="match status" value="1"/>
</dbReference>
<reference evidence="5 6" key="1">
    <citation type="submission" date="2019-05" db="EMBL/GenBank/DDBJ databases">
        <title>We sequenced the genome of Paenibacillus hemerocallicola KCTC 33185 for further insight into its adaptation and study the phylogeny of Paenibacillus.</title>
        <authorList>
            <person name="Narsing Rao M.P."/>
        </authorList>
    </citation>
    <scope>NUCLEOTIDE SEQUENCE [LARGE SCALE GENOMIC DNA]</scope>
    <source>
        <strain evidence="5 6">KCTC 33185</strain>
    </source>
</reference>
<protein>
    <submittedName>
        <fullName evidence="5">Helix-turn-helix domain-containing protein</fullName>
    </submittedName>
</protein>
<feature type="domain" description="HTH araC/xylS-type" evidence="4">
    <location>
        <begin position="177"/>
        <end position="275"/>
    </location>
</feature>
<sequence>MIFNDFPVLLYYNLDSVAPYPGFQSHNGVEMYYIENGTGSYWVSDRPYPLQSGSLMIIRPYTLHKVIQTEVDRILCRNVLMWKEEFLRTNWNGSLEFCLDLMPSDCCHVQFDSAQQKRVSMIYSTIQQELLDKKNGYADVLNSLIKQLLILAYRVYEQQEQGADNAVPGSIIPDEISYLVQYIGANFHQELSLKKLSGLIHMNPTYTSSLFHKYTGTTINKFISIKRIHHAKKLLRETNLSVTDIAYQCGFNNHSYFIKMFKRMEAASPAIYRREHNKP</sequence>
<name>A0A5C4TAH9_9BACL</name>
<dbReference type="PANTHER" id="PTHR43280:SF2">
    <property type="entry name" value="HTH-TYPE TRANSCRIPTIONAL REGULATOR EXSA"/>
    <property type="match status" value="1"/>
</dbReference>
<gene>
    <name evidence="5" type="ORF">FE784_11610</name>
</gene>
<keyword evidence="2" id="KW-0238">DNA-binding</keyword>
<keyword evidence="1" id="KW-0805">Transcription regulation</keyword>
<dbReference type="InterPro" id="IPR009057">
    <property type="entry name" value="Homeodomain-like_sf"/>
</dbReference>
<evidence type="ECO:0000256" key="2">
    <source>
        <dbReference type="ARBA" id="ARBA00023125"/>
    </source>
</evidence>
<evidence type="ECO:0000256" key="1">
    <source>
        <dbReference type="ARBA" id="ARBA00023015"/>
    </source>
</evidence>
<dbReference type="InterPro" id="IPR020449">
    <property type="entry name" value="Tscrpt_reg_AraC-type_HTH"/>
</dbReference>
<keyword evidence="6" id="KW-1185">Reference proteome</keyword>
<dbReference type="EMBL" id="VDCQ01000013">
    <property type="protein sequence ID" value="TNJ66063.1"/>
    <property type="molecule type" value="Genomic_DNA"/>
</dbReference>
<dbReference type="Pfam" id="PF02311">
    <property type="entry name" value="AraC_binding"/>
    <property type="match status" value="1"/>
</dbReference>
<dbReference type="SUPFAM" id="SSF51215">
    <property type="entry name" value="Regulatory protein AraC"/>
    <property type="match status" value="1"/>
</dbReference>
<dbReference type="InterPro" id="IPR018060">
    <property type="entry name" value="HTH_AraC"/>
</dbReference>
<dbReference type="Pfam" id="PF12833">
    <property type="entry name" value="HTH_18"/>
    <property type="match status" value="1"/>
</dbReference>
<evidence type="ECO:0000256" key="3">
    <source>
        <dbReference type="ARBA" id="ARBA00023163"/>
    </source>
</evidence>
<organism evidence="5 6">
    <name type="scientific">Paenibacillus hemerocallicola</name>
    <dbReference type="NCBI Taxonomy" id="1172614"/>
    <lineage>
        <taxon>Bacteria</taxon>
        <taxon>Bacillati</taxon>
        <taxon>Bacillota</taxon>
        <taxon>Bacilli</taxon>
        <taxon>Bacillales</taxon>
        <taxon>Paenibacillaceae</taxon>
        <taxon>Paenibacillus</taxon>
    </lineage>
</organism>
<dbReference type="InterPro" id="IPR003313">
    <property type="entry name" value="AraC-bd"/>
</dbReference>
<dbReference type="Proteomes" id="UP000307943">
    <property type="component" value="Unassembled WGS sequence"/>
</dbReference>
<dbReference type="InterPro" id="IPR037923">
    <property type="entry name" value="HTH-like"/>
</dbReference>
<dbReference type="PRINTS" id="PR00032">
    <property type="entry name" value="HTHARAC"/>
</dbReference>